<accession>A0A563DXD9</accession>
<proteinExistence type="predicted"/>
<evidence type="ECO:0000313" key="1">
    <source>
        <dbReference type="EMBL" id="TWP34958.1"/>
    </source>
</evidence>
<protein>
    <recommendedName>
        <fullName evidence="3">Zf-HC2 domain-containing protein</fullName>
    </recommendedName>
</protein>
<organism evidence="1 2">
    <name type="scientific">Leekyejoonella antrihumi</name>
    <dbReference type="NCBI Taxonomy" id="1660198"/>
    <lineage>
        <taxon>Bacteria</taxon>
        <taxon>Bacillati</taxon>
        <taxon>Actinomycetota</taxon>
        <taxon>Actinomycetes</taxon>
        <taxon>Micrococcales</taxon>
        <taxon>Dermacoccaceae</taxon>
        <taxon>Leekyejoonella</taxon>
    </lineage>
</organism>
<sequence length="74" mass="7934">MTDWQSAFNEFLSTDPTDVGCDEAMRVLEVYVDLVSTGLDAAERMPGVAAHLKACGPCQGDFTSLLDAVTDTPH</sequence>
<comment type="caution">
    <text evidence="1">The sequence shown here is derived from an EMBL/GenBank/DDBJ whole genome shotgun (WGS) entry which is preliminary data.</text>
</comment>
<dbReference type="OrthoDB" id="3629090at2"/>
<dbReference type="RefSeq" id="WP_146318078.1">
    <property type="nucleotide sequence ID" value="NZ_VCQV01000023.1"/>
</dbReference>
<dbReference type="EMBL" id="VCQV01000023">
    <property type="protein sequence ID" value="TWP34958.1"/>
    <property type="molecule type" value="Genomic_DNA"/>
</dbReference>
<reference evidence="1 2" key="2">
    <citation type="submission" date="2019-08" db="EMBL/GenBank/DDBJ databases">
        <title>Jejuicoccus antrihumi gen. nov., sp. nov., a new member of the family Dermacoccaceae isolated from a cave.</title>
        <authorList>
            <person name="Schumann P."/>
            <person name="Kim I.S."/>
        </authorList>
    </citation>
    <scope>NUCLEOTIDE SEQUENCE [LARGE SCALE GENOMIC DNA]</scope>
    <source>
        <strain evidence="1 2">C5-26</strain>
    </source>
</reference>
<evidence type="ECO:0008006" key="3">
    <source>
        <dbReference type="Google" id="ProtNLM"/>
    </source>
</evidence>
<evidence type="ECO:0000313" key="2">
    <source>
        <dbReference type="Proteomes" id="UP000320244"/>
    </source>
</evidence>
<name>A0A563DXD9_9MICO</name>
<keyword evidence="2" id="KW-1185">Reference proteome</keyword>
<gene>
    <name evidence="1" type="ORF">FGL98_15560</name>
</gene>
<reference evidence="1 2" key="1">
    <citation type="submission" date="2019-05" db="EMBL/GenBank/DDBJ databases">
        <authorList>
            <person name="Lee S.D."/>
        </authorList>
    </citation>
    <scope>NUCLEOTIDE SEQUENCE [LARGE SCALE GENOMIC DNA]</scope>
    <source>
        <strain evidence="1 2">C5-26</strain>
    </source>
</reference>
<dbReference type="AlphaFoldDB" id="A0A563DXD9"/>
<dbReference type="Proteomes" id="UP000320244">
    <property type="component" value="Unassembled WGS sequence"/>
</dbReference>